<keyword evidence="4 12" id="KW-0813">Transport</keyword>
<protein>
    <recommendedName>
        <fullName evidence="12">ATP synthase complex subunit 8</fullName>
    </recommendedName>
</protein>
<evidence type="ECO:0000256" key="8">
    <source>
        <dbReference type="ARBA" id="ARBA00022989"/>
    </source>
</evidence>
<organism evidence="14">
    <name type="scientific">Eudocima salaminia</name>
    <dbReference type="NCBI Taxonomy" id="1126703"/>
    <lineage>
        <taxon>Eukaryota</taxon>
        <taxon>Metazoa</taxon>
        <taxon>Ecdysozoa</taxon>
        <taxon>Arthropoda</taxon>
        <taxon>Hexapoda</taxon>
        <taxon>Insecta</taxon>
        <taxon>Pterygota</taxon>
        <taxon>Neoptera</taxon>
        <taxon>Endopterygota</taxon>
        <taxon>Lepidoptera</taxon>
        <taxon>Glossata</taxon>
        <taxon>Ditrysia</taxon>
        <taxon>Noctuoidea</taxon>
        <taxon>Erebidae</taxon>
        <taxon>Erebinae</taxon>
        <taxon>Eudocima</taxon>
    </lineage>
</organism>
<evidence type="ECO:0000256" key="12">
    <source>
        <dbReference type="RuleBase" id="RU003661"/>
    </source>
</evidence>
<dbReference type="GO" id="GO:0015986">
    <property type="term" value="P:proton motive force-driven ATP synthesis"/>
    <property type="evidence" value="ECO:0007669"/>
    <property type="project" value="InterPro"/>
</dbReference>
<comment type="similarity">
    <text evidence="2 12">Belongs to the ATPase protein 8 family.</text>
</comment>
<evidence type="ECO:0000256" key="10">
    <source>
        <dbReference type="ARBA" id="ARBA00023128"/>
    </source>
</evidence>
<sequence>MPQMMPINWLISLFFFILIFLMFNILNYYIYNINNTMKKNFLTSFKNKNFNWKW</sequence>
<evidence type="ECO:0000256" key="1">
    <source>
        <dbReference type="ARBA" id="ARBA00004304"/>
    </source>
</evidence>
<dbReference type="Pfam" id="PF00895">
    <property type="entry name" value="ATP-synt_8"/>
    <property type="match status" value="1"/>
</dbReference>
<accession>A0A8K1X774</accession>
<keyword evidence="9 12" id="KW-0406">Ion transport</keyword>
<dbReference type="AlphaFoldDB" id="A0A8K1X774"/>
<keyword evidence="11 13" id="KW-0472">Membrane</keyword>
<comment type="subunit">
    <text evidence="3">F-type ATPases have 2 components, CF(1) - the catalytic core - and CF(0) - the membrane proton channel.</text>
</comment>
<comment type="subcellular location">
    <subcellularLocation>
        <location evidence="1 12">Mitochondrion membrane</location>
        <topology evidence="1 12">Single-pass membrane protein</topology>
    </subcellularLocation>
</comment>
<gene>
    <name evidence="14" type="primary">atp8</name>
</gene>
<name>A0A8K1X774_9NEOP</name>
<dbReference type="GO" id="GO:0045259">
    <property type="term" value="C:proton-transporting ATP synthase complex"/>
    <property type="evidence" value="ECO:0007669"/>
    <property type="project" value="UniProtKB-KW"/>
</dbReference>
<evidence type="ECO:0000256" key="13">
    <source>
        <dbReference type="SAM" id="Phobius"/>
    </source>
</evidence>
<keyword evidence="7 12" id="KW-0375">Hydrogen ion transport</keyword>
<keyword evidence="10 12" id="KW-0496">Mitochondrion</keyword>
<evidence type="ECO:0000256" key="4">
    <source>
        <dbReference type="ARBA" id="ARBA00022448"/>
    </source>
</evidence>
<keyword evidence="6 12" id="KW-0812">Transmembrane</keyword>
<proteinExistence type="inferred from homology"/>
<feature type="transmembrane region" description="Helical" evidence="13">
    <location>
        <begin position="6"/>
        <end position="30"/>
    </location>
</feature>
<geneLocation type="mitochondrion" evidence="14"/>
<dbReference type="GO" id="GO:0015078">
    <property type="term" value="F:proton transmembrane transporter activity"/>
    <property type="evidence" value="ECO:0007669"/>
    <property type="project" value="InterPro"/>
</dbReference>
<evidence type="ECO:0000256" key="7">
    <source>
        <dbReference type="ARBA" id="ARBA00022781"/>
    </source>
</evidence>
<dbReference type="InterPro" id="IPR001421">
    <property type="entry name" value="ATP8_metazoa"/>
</dbReference>
<evidence type="ECO:0000256" key="5">
    <source>
        <dbReference type="ARBA" id="ARBA00022547"/>
    </source>
</evidence>
<dbReference type="EMBL" id="MW683337">
    <property type="protein sequence ID" value="UHA56150.1"/>
    <property type="molecule type" value="Genomic_DNA"/>
</dbReference>
<evidence type="ECO:0000256" key="2">
    <source>
        <dbReference type="ARBA" id="ARBA00008892"/>
    </source>
</evidence>
<reference evidence="14" key="1">
    <citation type="submission" date="2021-03" db="EMBL/GenBank/DDBJ databases">
        <title>Molecular phylogenetic analysis of superfamily Noctuoidea Moths in Western Ghats from Tamil Nadu.</title>
        <authorList>
            <person name="Muzafar R."/>
            <person name="Rauf S.A."/>
            <person name="Sivasankaran K."/>
            <person name="Ignacimuthu S."/>
        </authorList>
    </citation>
    <scope>NUCLEOTIDE SEQUENCE</scope>
</reference>
<evidence type="ECO:0000313" key="14">
    <source>
        <dbReference type="EMBL" id="UHA56150.1"/>
    </source>
</evidence>
<evidence type="ECO:0000256" key="9">
    <source>
        <dbReference type="ARBA" id="ARBA00023065"/>
    </source>
</evidence>
<evidence type="ECO:0000256" key="11">
    <source>
        <dbReference type="ARBA" id="ARBA00023136"/>
    </source>
</evidence>
<keyword evidence="8 13" id="KW-1133">Transmembrane helix</keyword>
<evidence type="ECO:0000256" key="3">
    <source>
        <dbReference type="ARBA" id="ARBA00011291"/>
    </source>
</evidence>
<keyword evidence="5 12" id="KW-0138">CF(0)</keyword>
<evidence type="ECO:0000256" key="6">
    <source>
        <dbReference type="ARBA" id="ARBA00022692"/>
    </source>
</evidence>
<dbReference type="GO" id="GO:0031966">
    <property type="term" value="C:mitochondrial membrane"/>
    <property type="evidence" value="ECO:0007669"/>
    <property type="project" value="UniProtKB-SubCell"/>
</dbReference>